<comment type="caution">
    <text evidence="1">The sequence shown here is derived from an EMBL/GenBank/DDBJ whole genome shotgun (WGS) entry which is preliminary data.</text>
</comment>
<name>A0A2A2TN74_9CYAN</name>
<dbReference type="InterPro" id="IPR018673">
    <property type="entry name" value="DUF2141"/>
</dbReference>
<organism evidence="1 2">
    <name type="scientific">Brunnivagina elsteri CCALA 953</name>
    <dbReference type="NCBI Taxonomy" id="987040"/>
    <lineage>
        <taxon>Bacteria</taxon>
        <taxon>Bacillati</taxon>
        <taxon>Cyanobacteriota</taxon>
        <taxon>Cyanophyceae</taxon>
        <taxon>Nostocales</taxon>
        <taxon>Calotrichaceae</taxon>
        <taxon>Brunnivagina</taxon>
    </lineage>
</organism>
<dbReference type="Proteomes" id="UP000218238">
    <property type="component" value="Unassembled WGS sequence"/>
</dbReference>
<reference evidence="1 2" key="1">
    <citation type="submission" date="2017-08" db="EMBL/GenBank/DDBJ databases">
        <title>Draft genome sequence of filamentous cyanobacterium Calothrix elsteri CCALA 953.</title>
        <authorList>
            <person name="Gagunashvili A.N."/>
            <person name="Elster J."/>
            <person name="Andresson O.S."/>
        </authorList>
    </citation>
    <scope>NUCLEOTIDE SEQUENCE [LARGE SCALE GENOMIC DNA]</scope>
    <source>
        <strain evidence="1 2">CCALA 953</strain>
    </source>
</reference>
<evidence type="ECO:0000313" key="1">
    <source>
        <dbReference type="EMBL" id="PAX59939.1"/>
    </source>
</evidence>
<dbReference type="EMBL" id="NTFS01000029">
    <property type="protein sequence ID" value="PAX59939.1"/>
    <property type="molecule type" value="Genomic_DNA"/>
</dbReference>
<dbReference type="AlphaFoldDB" id="A0A2A2TN74"/>
<protein>
    <recommendedName>
        <fullName evidence="3">DUF2141 domain-containing protein</fullName>
    </recommendedName>
</protein>
<sequence>MTKRLRISLLLLPFLGTLLGSLIFSDNSQADLRGKLNIEIDELRSNHGEVCVNLFASSKGFPQEEKRAVQKQCVKITETPLVVKFDDLKAGSYALVVMHDENSDKAFNRNNLGMPLEGFGFSQNPEISDRAPKFSETAFFVAGPTTDIKVKLQYMALF</sequence>
<proteinExistence type="predicted"/>
<gene>
    <name evidence="1" type="ORF">CK510_04380</name>
</gene>
<dbReference type="RefSeq" id="WP_095720530.1">
    <property type="nucleotide sequence ID" value="NZ_NTFS01000029.1"/>
</dbReference>
<dbReference type="Pfam" id="PF09912">
    <property type="entry name" value="DUF2141"/>
    <property type="match status" value="1"/>
</dbReference>
<evidence type="ECO:0008006" key="3">
    <source>
        <dbReference type="Google" id="ProtNLM"/>
    </source>
</evidence>
<dbReference type="OrthoDB" id="9788332at2"/>
<evidence type="ECO:0000313" key="2">
    <source>
        <dbReference type="Proteomes" id="UP000218238"/>
    </source>
</evidence>
<keyword evidence="2" id="KW-1185">Reference proteome</keyword>
<accession>A0A2A2TN74</accession>